<gene>
    <name evidence="2" type="ORF">ABC228_01195</name>
</gene>
<feature type="transmembrane region" description="Helical" evidence="1">
    <location>
        <begin position="33"/>
        <end position="57"/>
    </location>
</feature>
<comment type="caution">
    <text evidence="2">The sequence shown here is derived from an EMBL/GenBank/DDBJ whole genome shotgun (WGS) entry which is preliminary data.</text>
</comment>
<accession>A0ABU9XCM0</accession>
<dbReference type="EMBL" id="JBDIML010000001">
    <property type="protein sequence ID" value="MEN2765790.1"/>
    <property type="molecule type" value="Genomic_DNA"/>
</dbReference>
<dbReference type="Proteomes" id="UP001444625">
    <property type="component" value="Unassembled WGS sequence"/>
</dbReference>
<keyword evidence="3" id="KW-1185">Reference proteome</keyword>
<keyword evidence="1" id="KW-0812">Transmembrane</keyword>
<organism evidence="2 3">
    <name type="scientific">Ornithinibacillus xuwenensis</name>
    <dbReference type="NCBI Taxonomy" id="3144668"/>
    <lineage>
        <taxon>Bacteria</taxon>
        <taxon>Bacillati</taxon>
        <taxon>Bacillota</taxon>
        <taxon>Bacilli</taxon>
        <taxon>Bacillales</taxon>
        <taxon>Bacillaceae</taxon>
        <taxon>Ornithinibacillus</taxon>
    </lineage>
</organism>
<reference evidence="2 3" key="1">
    <citation type="submission" date="2024-05" db="EMBL/GenBank/DDBJ databases">
        <authorList>
            <person name="Haq I."/>
            <person name="Ullah Z."/>
            <person name="Ahmad R."/>
            <person name="Li M."/>
            <person name="Tong Y."/>
        </authorList>
    </citation>
    <scope>NUCLEOTIDE SEQUENCE [LARGE SCALE GENOMIC DNA]</scope>
    <source>
        <strain evidence="2 3">16A2E</strain>
    </source>
</reference>
<evidence type="ECO:0000256" key="1">
    <source>
        <dbReference type="SAM" id="Phobius"/>
    </source>
</evidence>
<sequence length="58" mass="6304">MSTLASLGLATMSVVGLLSLAMARYENEWLTVIGYLIMIGIIIGGVWYVTSTITITFF</sequence>
<proteinExistence type="predicted"/>
<dbReference type="RefSeq" id="WP_345823264.1">
    <property type="nucleotide sequence ID" value="NZ_JBDIML010000001.1"/>
</dbReference>
<evidence type="ECO:0000313" key="2">
    <source>
        <dbReference type="EMBL" id="MEN2765790.1"/>
    </source>
</evidence>
<keyword evidence="1" id="KW-1133">Transmembrane helix</keyword>
<protein>
    <submittedName>
        <fullName evidence="2">Uncharacterized protein</fullName>
    </submittedName>
</protein>
<name>A0ABU9XCM0_9BACI</name>
<evidence type="ECO:0000313" key="3">
    <source>
        <dbReference type="Proteomes" id="UP001444625"/>
    </source>
</evidence>
<keyword evidence="1" id="KW-0472">Membrane</keyword>